<keyword evidence="3" id="KW-0847">Vitamin C</keyword>
<sequence>MSQSSAALRTEYVCSCFFNRQIFIKKYGLHVSYDNDTQFEDDFRQSLRFRGCSTDKQYSDVLSQVKAEVERRKSYHSTFLSNYLRNREYRYIHPEIIQFQTSYLDQRFLDMMQEKNLQNADTLLQSLAANGGFVHGQQVYSFPIFTKNFCTQLIEEITNFKQSTQERSLPNTMNFEGVSLDEMGLSYTFLTPLIKNYFQTITKLLFSNWGGGAIDSFKSFAVRYDKDKHPSLSKHFDNGEVSMSICLNSEFEGGDLQLEQVLGQEEDLDMEPVAVNQQMGHCIMHRSRQFHFAHPITNGVRTNMIVWMRSSSIRNEMCPMCGQRPDIQEVPIAGDGFTLGQERTSCSCS</sequence>
<dbReference type="InterPro" id="IPR006620">
    <property type="entry name" value="Pro_4_hyd_alph"/>
</dbReference>
<dbReference type="AlphaFoldDB" id="A0AAE0ZIF6"/>
<proteinExistence type="predicted"/>
<dbReference type="GO" id="GO:0016705">
    <property type="term" value="F:oxidoreductase activity, acting on paired donors, with incorporation or reduction of molecular oxygen"/>
    <property type="evidence" value="ECO:0007669"/>
    <property type="project" value="InterPro"/>
</dbReference>
<evidence type="ECO:0000256" key="2">
    <source>
        <dbReference type="ARBA" id="ARBA00022723"/>
    </source>
</evidence>
<dbReference type="PANTHER" id="PTHR24014">
    <property type="entry name" value="2-OXOGLUTARATE AND IRON-DEPENDENT OXYGENASE DOMAIN-CONTAINING PROTEIN 2"/>
    <property type="match status" value="1"/>
</dbReference>
<dbReference type="PROSITE" id="PS51471">
    <property type="entry name" value="FE2OG_OXY"/>
    <property type="match status" value="1"/>
</dbReference>
<name>A0AAE0ZIF6_9GAST</name>
<organism evidence="8 9">
    <name type="scientific">Elysia crispata</name>
    <name type="common">lettuce slug</name>
    <dbReference type="NCBI Taxonomy" id="231223"/>
    <lineage>
        <taxon>Eukaryota</taxon>
        <taxon>Metazoa</taxon>
        <taxon>Spiralia</taxon>
        <taxon>Lophotrochozoa</taxon>
        <taxon>Mollusca</taxon>
        <taxon>Gastropoda</taxon>
        <taxon>Heterobranchia</taxon>
        <taxon>Euthyneura</taxon>
        <taxon>Panpulmonata</taxon>
        <taxon>Sacoglossa</taxon>
        <taxon>Placobranchoidea</taxon>
        <taxon>Plakobranchidae</taxon>
        <taxon>Elysia</taxon>
    </lineage>
</organism>
<dbReference type="Gene3D" id="2.60.120.620">
    <property type="entry name" value="q2cbj1_9rhob like domain"/>
    <property type="match status" value="1"/>
</dbReference>
<keyword evidence="6" id="KW-0408">Iron</keyword>
<evidence type="ECO:0000256" key="3">
    <source>
        <dbReference type="ARBA" id="ARBA00022896"/>
    </source>
</evidence>
<dbReference type="PANTHER" id="PTHR24014:SF4">
    <property type="entry name" value="2-OXOGLUTARATE AND IRON-DEPENDENT OXYGENASE DOMAIN-CONTAINING PROTEIN 2"/>
    <property type="match status" value="1"/>
</dbReference>
<dbReference type="GO" id="GO:0051213">
    <property type="term" value="F:dioxygenase activity"/>
    <property type="evidence" value="ECO:0007669"/>
    <property type="project" value="UniProtKB-KW"/>
</dbReference>
<keyword evidence="5" id="KW-0560">Oxidoreductase</keyword>
<dbReference type="InterPro" id="IPR005123">
    <property type="entry name" value="Oxoglu/Fe-dep_dioxygenase_dom"/>
</dbReference>
<dbReference type="GO" id="GO:0005506">
    <property type="term" value="F:iron ion binding"/>
    <property type="evidence" value="ECO:0007669"/>
    <property type="project" value="InterPro"/>
</dbReference>
<reference evidence="8" key="1">
    <citation type="journal article" date="2023" name="G3 (Bethesda)">
        <title>A reference genome for the long-term kleptoplast-retaining sea slug Elysia crispata morphotype clarki.</title>
        <authorList>
            <person name="Eastman K.E."/>
            <person name="Pendleton A.L."/>
            <person name="Shaikh M.A."/>
            <person name="Suttiyut T."/>
            <person name="Ogas R."/>
            <person name="Tomko P."/>
            <person name="Gavelis G."/>
            <person name="Widhalm J.R."/>
            <person name="Wisecaver J.H."/>
        </authorList>
    </citation>
    <scope>NUCLEOTIDE SEQUENCE</scope>
    <source>
        <strain evidence="8">ECLA1</strain>
    </source>
</reference>
<evidence type="ECO:0000256" key="1">
    <source>
        <dbReference type="ARBA" id="ARBA00001961"/>
    </source>
</evidence>
<accession>A0AAE0ZIF6</accession>
<evidence type="ECO:0000256" key="5">
    <source>
        <dbReference type="ARBA" id="ARBA00023002"/>
    </source>
</evidence>
<evidence type="ECO:0000256" key="4">
    <source>
        <dbReference type="ARBA" id="ARBA00022964"/>
    </source>
</evidence>
<gene>
    <name evidence="8" type="ORF">RRG08_043176</name>
</gene>
<dbReference type="GO" id="GO:0031418">
    <property type="term" value="F:L-ascorbic acid binding"/>
    <property type="evidence" value="ECO:0007669"/>
    <property type="project" value="UniProtKB-KW"/>
</dbReference>
<evidence type="ECO:0000313" key="9">
    <source>
        <dbReference type="Proteomes" id="UP001283361"/>
    </source>
</evidence>
<dbReference type="Pfam" id="PF25238">
    <property type="entry name" value="OGFOD2-like"/>
    <property type="match status" value="1"/>
</dbReference>
<protein>
    <recommendedName>
        <fullName evidence="7">Fe2OG dioxygenase domain-containing protein</fullName>
    </recommendedName>
</protein>
<keyword evidence="4" id="KW-0223">Dioxygenase</keyword>
<keyword evidence="2" id="KW-0479">Metal-binding</keyword>
<comment type="cofactor">
    <cofactor evidence="1">
        <name>L-ascorbate</name>
        <dbReference type="ChEBI" id="CHEBI:38290"/>
    </cofactor>
</comment>
<dbReference type="EMBL" id="JAWDGP010003869">
    <property type="protein sequence ID" value="KAK3770014.1"/>
    <property type="molecule type" value="Genomic_DNA"/>
</dbReference>
<keyword evidence="9" id="KW-1185">Reference proteome</keyword>
<dbReference type="Proteomes" id="UP001283361">
    <property type="component" value="Unassembled WGS sequence"/>
</dbReference>
<comment type="caution">
    <text evidence="8">The sequence shown here is derived from an EMBL/GenBank/DDBJ whole genome shotgun (WGS) entry which is preliminary data.</text>
</comment>
<dbReference type="SMART" id="SM00702">
    <property type="entry name" value="P4Hc"/>
    <property type="match status" value="1"/>
</dbReference>
<evidence type="ECO:0000259" key="7">
    <source>
        <dbReference type="PROSITE" id="PS51471"/>
    </source>
</evidence>
<evidence type="ECO:0000256" key="6">
    <source>
        <dbReference type="ARBA" id="ARBA00023004"/>
    </source>
</evidence>
<evidence type="ECO:0000313" key="8">
    <source>
        <dbReference type="EMBL" id="KAK3770014.1"/>
    </source>
</evidence>
<feature type="domain" description="Fe2OG dioxygenase" evidence="7">
    <location>
        <begin position="215"/>
        <end position="310"/>
    </location>
</feature>